<feature type="region of interest" description="Disordered" evidence="1">
    <location>
        <begin position="58"/>
        <end position="78"/>
    </location>
</feature>
<dbReference type="AlphaFoldDB" id="A0A1I7UFY6"/>
<feature type="region of interest" description="Disordered" evidence="1">
    <location>
        <begin position="1"/>
        <end position="30"/>
    </location>
</feature>
<evidence type="ECO:0000313" key="3">
    <source>
        <dbReference type="WBParaSite" id="Csp11.Scaffold629.g8931.t1"/>
    </source>
</evidence>
<keyword evidence="2" id="KW-1185">Reference proteome</keyword>
<protein>
    <submittedName>
        <fullName evidence="3">Uncharacterized protein</fullName>
    </submittedName>
</protein>
<evidence type="ECO:0000313" key="2">
    <source>
        <dbReference type="Proteomes" id="UP000095282"/>
    </source>
</evidence>
<name>A0A1I7UFY6_9PELO</name>
<dbReference type="Proteomes" id="UP000095282">
    <property type="component" value="Unplaced"/>
</dbReference>
<reference evidence="3" key="1">
    <citation type="submission" date="2016-11" db="UniProtKB">
        <authorList>
            <consortium name="WormBaseParasite"/>
        </authorList>
    </citation>
    <scope>IDENTIFICATION</scope>
</reference>
<dbReference type="WBParaSite" id="Csp11.Scaffold629.g8931.t1">
    <property type="protein sequence ID" value="Csp11.Scaffold629.g8931.t1"/>
    <property type="gene ID" value="Csp11.Scaffold629.g8931"/>
</dbReference>
<feature type="compositionally biased region" description="Polar residues" evidence="1">
    <location>
        <begin position="1"/>
        <end position="13"/>
    </location>
</feature>
<proteinExistence type="predicted"/>
<organism evidence="2 3">
    <name type="scientific">Caenorhabditis tropicalis</name>
    <dbReference type="NCBI Taxonomy" id="1561998"/>
    <lineage>
        <taxon>Eukaryota</taxon>
        <taxon>Metazoa</taxon>
        <taxon>Ecdysozoa</taxon>
        <taxon>Nematoda</taxon>
        <taxon>Chromadorea</taxon>
        <taxon>Rhabditida</taxon>
        <taxon>Rhabditina</taxon>
        <taxon>Rhabditomorpha</taxon>
        <taxon>Rhabditoidea</taxon>
        <taxon>Rhabditidae</taxon>
        <taxon>Peloderinae</taxon>
        <taxon>Caenorhabditis</taxon>
    </lineage>
</organism>
<accession>A0A1I7UFY6</accession>
<evidence type="ECO:0000256" key="1">
    <source>
        <dbReference type="SAM" id="MobiDB-lite"/>
    </source>
</evidence>
<feature type="compositionally biased region" description="Basic and acidic residues" evidence="1">
    <location>
        <begin position="61"/>
        <end position="78"/>
    </location>
</feature>
<sequence>MSEKTQNNAKNDNNGGGFKSKEVNNQLTGSEDLIMKIIKENSMKKTVAAMDDWIKQNPSERSVEEENDRKLLEECGRE</sequence>